<protein>
    <submittedName>
        <fullName evidence="2">Uncharacterized protein</fullName>
    </submittedName>
</protein>
<proteinExistence type="predicted"/>
<evidence type="ECO:0000256" key="1">
    <source>
        <dbReference type="SAM" id="MobiDB-lite"/>
    </source>
</evidence>
<evidence type="ECO:0000313" key="2">
    <source>
        <dbReference type="EMBL" id="WFD45180.1"/>
    </source>
</evidence>
<reference evidence="2" key="1">
    <citation type="submission" date="2023-02" db="EMBL/GenBank/DDBJ databases">
        <title>Mating type loci evolution in Malassezia.</title>
        <authorList>
            <person name="Coelho M.A."/>
        </authorList>
    </citation>
    <scope>NUCLEOTIDE SEQUENCE</scope>
    <source>
        <strain evidence="2">CBS 14136</strain>
    </source>
</reference>
<dbReference type="AlphaFoldDB" id="A0AAF0JFW1"/>
<dbReference type="EMBL" id="CP118381">
    <property type="protein sequence ID" value="WFD45180.1"/>
    <property type="molecule type" value="Genomic_DNA"/>
</dbReference>
<feature type="region of interest" description="Disordered" evidence="1">
    <location>
        <begin position="69"/>
        <end position="92"/>
    </location>
</feature>
<organism evidence="2 3">
    <name type="scientific">Malassezia psittaci</name>
    <dbReference type="NCBI Taxonomy" id="1821823"/>
    <lineage>
        <taxon>Eukaryota</taxon>
        <taxon>Fungi</taxon>
        <taxon>Dikarya</taxon>
        <taxon>Basidiomycota</taxon>
        <taxon>Ustilaginomycotina</taxon>
        <taxon>Malasseziomycetes</taxon>
        <taxon>Malasseziales</taxon>
        <taxon>Malasseziaceae</taxon>
        <taxon>Malassezia</taxon>
    </lineage>
</organism>
<sequence>MVPRAPPASPDSNEMVRPEVMMDDQPGTPEKPMQFASQTARAASSHGLAALSNAYIPPTPSPLALSRLSMEDGDGMVPMDAASRSGLGSPTLTSQQVNMVTSKPSSSQVFEELPASKVEYPLNIN</sequence>
<name>A0AAF0JFW1_9BASI</name>
<feature type="region of interest" description="Disordered" evidence="1">
    <location>
        <begin position="1"/>
        <end position="32"/>
    </location>
</feature>
<dbReference type="Proteomes" id="UP001214628">
    <property type="component" value="Chromosome 7"/>
</dbReference>
<evidence type="ECO:0000313" key="3">
    <source>
        <dbReference type="Proteomes" id="UP001214628"/>
    </source>
</evidence>
<gene>
    <name evidence="2" type="ORF">MPSI1_003858</name>
</gene>
<keyword evidence="3" id="KW-1185">Reference proteome</keyword>
<accession>A0AAF0JFW1</accession>